<feature type="transmembrane region" description="Helical" evidence="1">
    <location>
        <begin position="49"/>
        <end position="69"/>
    </location>
</feature>
<accession>A0A3P6AK38</accession>
<name>A0A3P6AK38_BRAOL</name>
<evidence type="ECO:0000313" key="2">
    <source>
        <dbReference type="EMBL" id="VDC92922.1"/>
    </source>
</evidence>
<organism evidence="2">
    <name type="scientific">Brassica oleracea</name>
    <name type="common">Wild cabbage</name>
    <dbReference type="NCBI Taxonomy" id="3712"/>
    <lineage>
        <taxon>Eukaryota</taxon>
        <taxon>Viridiplantae</taxon>
        <taxon>Streptophyta</taxon>
        <taxon>Embryophyta</taxon>
        <taxon>Tracheophyta</taxon>
        <taxon>Spermatophyta</taxon>
        <taxon>Magnoliopsida</taxon>
        <taxon>eudicotyledons</taxon>
        <taxon>Gunneridae</taxon>
        <taxon>Pentapetalae</taxon>
        <taxon>rosids</taxon>
        <taxon>malvids</taxon>
        <taxon>Brassicales</taxon>
        <taxon>Brassicaceae</taxon>
        <taxon>Brassiceae</taxon>
        <taxon>Brassica</taxon>
    </lineage>
</organism>
<gene>
    <name evidence="2" type="ORF">BOLC3T16577H</name>
</gene>
<dbReference type="EMBL" id="LR031872">
    <property type="protein sequence ID" value="VDC92922.1"/>
    <property type="molecule type" value="Genomic_DNA"/>
</dbReference>
<sequence length="91" mass="10585">MEHWEFVCADFLCHENKGIAGTLVLLSSCVTLFMLLLSSCVTSFDYQSIFGSCCCTLVMYVFLCQVIYVCHVCTFYKFQIQYFSLYIRNNH</sequence>
<reference evidence="2" key="1">
    <citation type="submission" date="2018-11" db="EMBL/GenBank/DDBJ databases">
        <authorList>
            <consortium name="Genoscope - CEA"/>
            <person name="William W."/>
        </authorList>
    </citation>
    <scope>NUCLEOTIDE SEQUENCE</scope>
</reference>
<protein>
    <submittedName>
        <fullName evidence="2">Uncharacterized protein</fullName>
    </submittedName>
</protein>
<proteinExistence type="predicted"/>
<keyword evidence="1" id="KW-0812">Transmembrane</keyword>
<evidence type="ECO:0000256" key="1">
    <source>
        <dbReference type="SAM" id="Phobius"/>
    </source>
</evidence>
<keyword evidence="1" id="KW-1133">Transmembrane helix</keyword>
<keyword evidence="1" id="KW-0472">Membrane</keyword>
<feature type="transmembrane region" description="Helical" evidence="1">
    <location>
        <begin position="19"/>
        <end position="37"/>
    </location>
</feature>
<dbReference type="AlphaFoldDB" id="A0A3P6AK38"/>